<evidence type="ECO:0000313" key="2">
    <source>
        <dbReference type="RefSeq" id="XP_045148056.1"/>
    </source>
</evidence>
<protein>
    <submittedName>
        <fullName evidence="2">Protein lin-28 homolog A-like</fullName>
    </submittedName>
</protein>
<evidence type="ECO:0000313" key="1">
    <source>
        <dbReference type="Proteomes" id="UP000694863"/>
    </source>
</evidence>
<dbReference type="Proteomes" id="UP000694863">
    <property type="component" value="Unplaced"/>
</dbReference>
<dbReference type="RefSeq" id="XP_045148056.1">
    <property type="nucleotide sequence ID" value="XM_045292121.1"/>
</dbReference>
<keyword evidence="1" id="KW-1185">Reference proteome</keyword>
<gene>
    <name evidence="2" type="primary">LOC123521888</name>
</gene>
<accession>A0AC55D8I4</accession>
<sequence length="114" mass="12629">MTLRSGQMALPSRRGHSCGGTTEHVTLAKVSQTRDQSAKCYVCQEPGHWTRNCPGKIGPVRPAQQQKSCSRSGTSGEQSVWQQEVLRVLMSLNQACHLQGHQRLSHLDFRHPGP</sequence>
<reference evidence="2" key="1">
    <citation type="submission" date="2025-08" db="UniProtKB">
        <authorList>
            <consortium name="RefSeq"/>
        </authorList>
    </citation>
    <scope>IDENTIFICATION</scope>
</reference>
<name>A0AC55D8I4_ECHTE</name>
<organism evidence="1 2">
    <name type="scientific">Echinops telfairi</name>
    <name type="common">Lesser hedgehog tenrec</name>
    <dbReference type="NCBI Taxonomy" id="9371"/>
    <lineage>
        <taxon>Eukaryota</taxon>
        <taxon>Metazoa</taxon>
        <taxon>Chordata</taxon>
        <taxon>Craniata</taxon>
        <taxon>Vertebrata</taxon>
        <taxon>Euteleostomi</taxon>
        <taxon>Mammalia</taxon>
        <taxon>Eutheria</taxon>
        <taxon>Afrotheria</taxon>
        <taxon>Tenrecidae</taxon>
        <taxon>Tenrecinae</taxon>
        <taxon>Echinops</taxon>
    </lineage>
</organism>
<proteinExistence type="predicted"/>